<dbReference type="Proteomes" id="UP001529510">
    <property type="component" value="Unassembled WGS sequence"/>
</dbReference>
<dbReference type="InterPro" id="IPR013106">
    <property type="entry name" value="Ig_V-set"/>
</dbReference>
<protein>
    <recommendedName>
        <fullName evidence="1">Immunoglobulin V-set domain-containing protein</fullName>
    </recommendedName>
</protein>
<dbReference type="PANTHER" id="PTHR21063:SF4">
    <property type="entry name" value="CD48 ANTIGEN-RELATED"/>
    <property type="match status" value="1"/>
</dbReference>
<dbReference type="AlphaFoldDB" id="A0ABD0NJ33"/>
<organism evidence="2 3">
    <name type="scientific">Cirrhinus mrigala</name>
    <name type="common">Mrigala</name>
    <dbReference type="NCBI Taxonomy" id="683832"/>
    <lineage>
        <taxon>Eukaryota</taxon>
        <taxon>Metazoa</taxon>
        <taxon>Chordata</taxon>
        <taxon>Craniata</taxon>
        <taxon>Vertebrata</taxon>
        <taxon>Euteleostomi</taxon>
        <taxon>Actinopterygii</taxon>
        <taxon>Neopterygii</taxon>
        <taxon>Teleostei</taxon>
        <taxon>Ostariophysi</taxon>
        <taxon>Cypriniformes</taxon>
        <taxon>Cyprinidae</taxon>
        <taxon>Labeoninae</taxon>
        <taxon>Labeonini</taxon>
        <taxon>Cirrhinus</taxon>
    </lineage>
</organism>
<comment type="caution">
    <text evidence="2">The sequence shown here is derived from an EMBL/GenBank/DDBJ whole genome shotgun (WGS) entry which is preliminary data.</text>
</comment>
<evidence type="ECO:0000313" key="2">
    <source>
        <dbReference type="EMBL" id="KAL0161677.1"/>
    </source>
</evidence>
<name>A0ABD0NJ33_CIRMR</name>
<sequence>GDSVTLNSSLTEIMDEDVIQWRFGYSEKTIIAEINKRADSMTVYDDVLDGRFKDRLKLDNQTGSLTITNIRTTDSGVYELHSSNMG</sequence>
<dbReference type="PANTHER" id="PTHR21063">
    <property type="entry name" value="LFA-3"/>
    <property type="match status" value="1"/>
</dbReference>
<evidence type="ECO:0000313" key="3">
    <source>
        <dbReference type="Proteomes" id="UP001529510"/>
    </source>
</evidence>
<feature type="non-terminal residue" evidence="2">
    <location>
        <position position="86"/>
    </location>
</feature>
<accession>A0ABD0NJ33</accession>
<dbReference type="Pfam" id="PF07686">
    <property type="entry name" value="V-set"/>
    <property type="match status" value="1"/>
</dbReference>
<reference evidence="2 3" key="1">
    <citation type="submission" date="2024-05" db="EMBL/GenBank/DDBJ databases">
        <title>Genome sequencing and assembly of Indian major carp, Cirrhinus mrigala (Hamilton, 1822).</title>
        <authorList>
            <person name="Mohindra V."/>
            <person name="Chowdhury L.M."/>
            <person name="Lal K."/>
            <person name="Jena J.K."/>
        </authorList>
    </citation>
    <scope>NUCLEOTIDE SEQUENCE [LARGE SCALE GENOMIC DNA]</scope>
    <source>
        <strain evidence="2">CM1030</strain>
        <tissue evidence="2">Blood</tissue>
    </source>
</reference>
<dbReference type="SUPFAM" id="SSF48726">
    <property type="entry name" value="Immunoglobulin"/>
    <property type="match status" value="1"/>
</dbReference>
<proteinExistence type="predicted"/>
<dbReference type="InterPro" id="IPR036179">
    <property type="entry name" value="Ig-like_dom_sf"/>
</dbReference>
<feature type="domain" description="Immunoglobulin V-set" evidence="1">
    <location>
        <begin position="1"/>
        <end position="82"/>
    </location>
</feature>
<feature type="non-terminal residue" evidence="2">
    <location>
        <position position="1"/>
    </location>
</feature>
<dbReference type="Gene3D" id="2.60.40.10">
    <property type="entry name" value="Immunoglobulins"/>
    <property type="match status" value="1"/>
</dbReference>
<gene>
    <name evidence="2" type="ORF">M9458_045402</name>
</gene>
<evidence type="ECO:0000259" key="1">
    <source>
        <dbReference type="Pfam" id="PF07686"/>
    </source>
</evidence>
<keyword evidence="3" id="KW-1185">Reference proteome</keyword>
<dbReference type="InterPro" id="IPR013783">
    <property type="entry name" value="Ig-like_fold"/>
</dbReference>
<dbReference type="EMBL" id="JAMKFB020000022">
    <property type="protein sequence ID" value="KAL0161677.1"/>
    <property type="molecule type" value="Genomic_DNA"/>
</dbReference>